<sequence length="270" mass="29947">MKTPRSDDVTPINNSTPSSVKRFLKSTHTHSAFVSVSHITTSAEITIPIPLFSSKRQQSFSSMSSSEDHASSSQLPPLNNEKKKYFFIPTNNSDEYASSPGSESDILSLSRTPPHSSSVFAQRFANSPPPAGSGAKFMRKSKRTSLIVDGQTDSIPPNTPISLPESIKFNNNRNVVIDKRLSGIDDNKSGSISKLRENRLPSPKLFEEAHHIQHNRNSSISSILTDNISNISSDGYESSNDYDSMSNKCEFFLSFFSVIIINKIHSFFFY</sequence>
<accession>A0ABP9Y1R3</accession>
<comment type="caution">
    <text evidence="2">The sequence shown here is derived from an EMBL/GenBank/DDBJ whole genome shotgun (WGS) entry which is preliminary data.</text>
</comment>
<dbReference type="Proteomes" id="UP001476247">
    <property type="component" value="Unassembled WGS sequence"/>
</dbReference>
<evidence type="ECO:0000256" key="1">
    <source>
        <dbReference type="SAM" id="MobiDB-lite"/>
    </source>
</evidence>
<keyword evidence="3" id="KW-1185">Reference proteome</keyword>
<evidence type="ECO:0000313" key="3">
    <source>
        <dbReference type="Proteomes" id="UP001476247"/>
    </source>
</evidence>
<dbReference type="EMBL" id="BAABUJ010000016">
    <property type="protein sequence ID" value="GAA5800703.1"/>
    <property type="molecule type" value="Genomic_DNA"/>
</dbReference>
<protein>
    <submittedName>
        <fullName evidence="2">Uncharacterized protein</fullName>
    </submittedName>
</protein>
<gene>
    <name evidence="2" type="ORF">HPULCUR_006139</name>
</gene>
<name>A0ABP9Y1R3_9FUNG</name>
<feature type="region of interest" description="Disordered" evidence="1">
    <location>
        <begin position="119"/>
        <end position="139"/>
    </location>
</feature>
<proteinExistence type="predicted"/>
<reference evidence="2 3" key="1">
    <citation type="submission" date="2024-04" db="EMBL/GenBank/DDBJ databases">
        <title>genome sequences of Mucor flavus KT1a and Helicostylum pulchrum KT1b strains isolation_sourced from the surface of a dry-aged beef.</title>
        <authorList>
            <person name="Toyotome T."/>
            <person name="Hosono M."/>
            <person name="Torimaru M."/>
            <person name="Fukuda K."/>
            <person name="Mikami N."/>
        </authorList>
    </citation>
    <scope>NUCLEOTIDE SEQUENCE [LARGE SCALE GENOMIC DNA]</scope>
    <source>
        <strain evidence="2 3">KT1b</strain>
    </source>
</reference>
<evidence type="ECO:0000313" key="2">
    <source>
        <dbReference type="EMBL" id="GAA5800703.1"/>
    </source>
</evidence>
<organism evidence="2 3">
    <name type="scientific">Helicostylum pulchrum</name>
    <dbReference type="NCBI Taxonomy" id="562976"/>
    <lineage>
        <taxon>Eukaryota</taxon>
        <taxon>Fungi</taxon>
        <taxon>Fungi incertae sedis</taxon>
        <taxon>Mucoromycota</taxon>
        <taxon>Mucoromycotina</taxon>
        <taxon>Mucoromycetes</taxon>
        <taxon>Mucorales</taxon>
        <taxon>Mucorineae</taxon>
        <taxon>Mucoraceae</taxon>
        <taxon>Helicostylum</taxon>
    </lineage>
</organism>